<name>A0A059F0R6_9MICR</name>
<sequence length="238" mass="27578">MNHRELVKITADYEGTIKWLLEKKILPDKMICTCSVNVEMTLVKKTGKFFWRCCKCDKVKSILSDTIFYKSKLQPNKIIDLIYFWCRDFKQNESSSEIKTRSKKPCMEWYGKLQKLTFSIMKNEKRNKIGGVGKIIEIDESKFSKKKYNVGRLIKTLKALGGIDVAIGDAFFVEVIKKDSATLIQIILKNVELDLSFIMIVRGYVNLNNPGFEHYTVNHSENFTNLIKYCNTQTIEGL</sequence>
<reference evidence="2" key="1">
    <citation type="submission" date="2013-02" db="EMBL/GenBank/DDBJ databases">
        <authorList>
            <consortium name="The Broad Institute Genome Sequencing Platform"/>
            <person name="Cuomo C."/>
            <person name="Becnel J."/>
            <person name="Sanscrainte N."/>
            <person name="Walker B."/>
            <person name="Young S.K."/>
            <person name="Zeng Q."/>
            <person name="Gargeya S."/>
            <person name="Fitzgerald M."/>
            <person name="Haas B."/>
            <person name="Abouelleil A."/>
            <person name="Alvarado L."/>
            <person name="Arachchi H.M."/>
            <person name="Berlin A.M."/>
            <person name="Chapman S.B."/>
            <person name="Dewar J."/>
            <person name="Goldberg J."/>
            <person name="Griggs A."/>
            <person name="Gujja S."/>
            <person name="Hansen M."/>
            <person name="Howarth C."/>
            <person name="Imamovic A."/>
            <person name="Larimer J."/>
            <person name="McCowan C."/>
            <person name="Murphy C."/>
            <person name="Neiman D."/>
            <person name="Pearson M."/>
            <person name="Priest M."/>
            <person name="Roberts A."/>
            <person name="Saif S."/>
            <person name="Shea T."/>
            <person name="Sisk P."/>
            <person name="Sykes S."/>
            <person name="Wortman J."/>
            <person name="Nusbaum C."/>
            <person name="Birren B."/>
        </authorList>
    </citation>
    <scope>NUCLEOTIDE SEQUENCE [LARGE SCALE GENOMIC DNA]</scope>
    <source>
        <strain evidence="2">PRA339</strain>
    </source>
</reference>
<protein>
    <recommendedName>
        <fullName evidence="3">ISXO2-like transposase domain-containing protein</fullName>
    </recommendedName>
</protein>
<dbReference type="EMBL" id="KK365163">
    <property type="protein sequence ID" value="KCZ80770.1"/>
    <property type="molecule type" value="Genomic_DNA"/>
</dbReference>
<dbReference type="OrthoDB" id="5823276at2759"/>
<dbReference type="HOGENOM" id="CLU_044348_0_0_1"/>
<proteinExistence type="predicted"/>
<keyword evidence="2" id="KW-1185">Reference proteome</keyword>
<evidence type="ECO:0008006" key="3">
    <source>
        <dbReference type="Google" id="ProtNLM"/>
    </source>
</evidence>
<gene>
    <name evidence="1" type="ORF">H312_01828</name>
</gene>
<reference evidence="1 2" key="2">
    <citation type="submission" date="2014-03" db="EMBL/GenBank/DDBJ databases">
        <title>The Genome Sequence of Anncaliia algerae insect isolate PRA339.</title>
        <authorList>
            <consortium name="The Broad Institute Genome Sequencing Platform"/>
            <consortium name="The Broad Institute Genome Sequencing Center for Infectious Disease"/>
            <person name="Cuomo C."/>
            <person name="Becnel J."/>
            <person name="Sanscrainte N."/>
            <person name="Walker B."/>
            <person name="Young S.K."/>
            <person name="Zeng Q."/>
            <person name="Gargeya S."/>
            <person name="Fitzgerald M."/>
            <person name="Haas B."/>
            <person name="Abouelleil A."/>
            <person name="Alvarado L."/>
            <person name="Arachchi H.M."/>
            <person name="Berlin A.M."/>
            <person name="Chapman S.B."/>
            <person name="Dewar J."/>
            <person name="Goldberg J."/>
            <person name="Griggs A."/>
            <person name="Gujja S."/>
            <person name="Hansen M."/>
            <person name="Howarth C."/>
            <person name="Imamovic A."/>
            <person name="Larimer J."/>
            <person name="McCowan C."/>
            <person name="Murphy C."/>
            <person name="Neiman D."/>
            <person name="Pearson M."/>
            <person name="Priest M."/>
            <person name="Roberts A."/>
            <person name="Saif S."/>
            <person name="Shea T."/>
            <person name="Sisk P."/>
            <person name="Sykes S."/>
            <person name="Wortman J."/>
            <person name="Nusbaum C."/>
            <person name="Birren B."/>
        </authorList>
    </citation>
    <scope>NUCLEOTIDE SEQUENCE [LARGE SCALE GENOMIC DNA]</scope>
    <source>
        <strain evidence="1 2">PRA339</strain>
    </source>
</reference>
<dbReference type="PANTHER" id="PTHR47163">
    <property type="entry name" value="DDE_TNP_IS1595 DOMAIN-CONTAINING PROTEIN"/>
    <property type="match status" value="1"/>
</dbReference>
<dbReference type="Proteomes" id="UP000030655">
    <property type="component" value="Unassembled WGS sequence"/>
</dbReference>
<dbReference type="VEuPathDB" id="MicrosporidiaDB:H312_01828"/>
<dbReference type="InterPro" id="IPR053164">
    <property type="entry name" value="IS1016-like_transposase"/>
</dbReference>
<organism evidence="1 2">
    <name type="scientific">Anncaliia algerae PRA339</name>
    <dbReference type="NCBI Taxonomy" id="1288291"/>
    <lineage>
        <taxon>Eukaryota</taxon>
        <taxon>Fungi</taxon>
        <taxon>Fungi incertae sedis</taxon>
        <taxon>Microsporidia</taxon>
        <taxon>Tubulinosematoidea</taxon>
        <taxon>Tubulinosematidae</taxon>
        <taxon>Anncaliia</taxon>
    </lineage>
</organism>
<dbReference type="PANTHER" id="PTHR47163:SF2">
    <property type="entry name" value="SI:DKEY-17M8.2"/>
    <property type="match status" value="1"/>
</dbReference>
<evidence type="ECO:0000313" key="1">
    <source>
        <dbReference type="EMBL" id="KCZ80770.1"/>
    </source>
</evidence>
<accession>A0A059F0R6</accession>
<dbReference type="AlphaFoldDB" id="A0A059F0R6"/>
<evidence type="ECO:0000313" key="2">
    <source>
        <dbReference type="Proteomes" id="UP000030655"/>
    </source>
</evidence>